<evidence type="ECO:0000313" key="1">
    <source>
        <dbReference type="EMBL" id="TVU45331.1"/>
    </source>
</evidence>
<gene>
    <name evidence="1" type="ORF">EJB05_04815</name>
</gene>
<dbReference type="AlphaFoldDB" id="A0A5J9WBI1"/>
<evidence type="ECO:0000313" key="2">
    <source>
        <dbReference type="Proteomes" id="UP000324897"/>
    </source>
</evidence>
<comment type="caution">
    <text evidence="1">The sequence shown here is derived from an EMBL/GenBank/DDBJ whole genome shotgun (WGS) entry which is preliminary data.</text>
</comment>
<reference evidence="1 2" key="1">
    <citation type="journal article" date="2019" name="Sci. Rep.">
        <title>A high-quality genome of Eragrostis curvula grass provides insights into Poaceae evolution and supports new strategies to enhance forage quality.</title>
        <authorList>
            <person name="Carballo J."/>
            <person name="Santos B.A.C.M."/>
            <person name="Zappacosta D."/>
            <person name="Garbus I."/>
            <person name="Selva J.P."/>
            <person name="Gallo C.A."/>
            <person name="Diaz A."/>
            <person name="Albertini E."/>
            <person name="Caccamo M."/>
            <person name="Echenique V."/>
        </authorList>
    </citation>
    <scope>NUCLEOTIDE SEQUENCE [LARGE SCALE GENOMIC DNA]</scope>
    <source>
        <strain evidence="2">cv. Victoria</strain>
        <tissue evidence="1">Leaf</tissue>
    </source>
</reference>
<dbReference type="EMBL" id="RWGY01000004">
    <property type="protein sequence ID" value="TVU45331.1"/>
    <property type="molecule type" value="Genomic_DNA"/>
</dbReference>
<name>A0A5J9WBI1_9POAL</name>
<dbReference type="Gramene" id="TVU45331">
    <property type="protein sequence ID" value="TVU45331"/>
    <property type="gene ID" value="EJB05_04815"/>
</dbReference>
<sequence length="101" mass="11030">MEGSRSYDRATEQEATHWFWEAGIHSLPLIQSIKAEGTRIVDPVKKIASNKINDGHQAVVLDMGIMNPAVNTTYTEGFYCKGTVEAAGKILVDHGNARASN</sequence>
<dbReference type="Proteomes" id="UP000324897">
    <property type="component" value="Chromosome 5"/>
</dbReference>
<keyword evidence="2" id="KW-1185">Reference proteome</keyword>
<proteinExistence type="predicted"/>
<organism evidence="1 2">
    <name type="scientific">Eragrostis curvula</name>
    <name type="common">weeping love grass</name>
    <dbReference type="NCBI Taxonomy" id="38414"/>
    <lineage>
        <taxon>Eukaryota</taxon>
        <taxon>Viridiplantae</taxon>
        <taxon>Streptophyta</taxon>
        <taxon>Embryophyta</taxon>
        <taxon>Tracheophyta</taxon>
        <taxon>Spermatophyta</taxon>
        <taxon>Magnoliopsida</taxon>
        <taxon>Liliopsida</taxon>
        <taxon>Poales</taxon>
        <taxon>Poaceae</taxon>
        <taxon>PACMAD clade</taxon>
        <taxon>Chloridoideae</taxon>
        <taxon>Eragrostideae</taxon>
        <taxon>Eragrostidinae</taxon>
        <taxon>Eragrostis</taxon>
    </lineage>
</organism>
<protein>
    <submittedName>
        <fullName evidence="1">Uncharacterized protein</fullName>
    </submittedName>
</protein>
<accession>A0A5J9WBI1</accession>